<dbReference type="RefSeq" id="WP_070986098.1">
    <property type="nucleotide sequence ID" value="NZ_MKJU01000027.1"/>
</dbReference>
<evidence type="ECO:0000313" key="1">
    <source>
        <dbReference type="EMBL" id="OHU90132.1"/>
    </source>
</evidence>
<dbReference type="OrthoDB" id="9052589at2"/>
<dbReference type="AlphaFoldDB" id="A0A1S1MTF3"/>
<evidence type="ECO:0000313" key="2">
    <source>
        <dbReference type="Proteomes" id="UP000179786"/>
    </source>
</evidence>
<accession>A0A1S1MTF3</accession>
<organism evidence="1 2">
    <name type="scientific">Pseudoalteromonas amylolytica</name>
    <dbReference type="NCBI Taxonomy" id="1859457"/>
    <lineage>
        <taxon>Bacteria</taxon>
        <taxon>Pseudomonadati</taxon>
        <taxon>Pseudomonadota</taxon>
        <taxon>Gammaproteobacteria</taxon>
        <taxon>Alteromonadales</taxon>
        <taxon>Pseudoalteromonadaceae</taxon>
        <taxon>Pseudoalteromonas</taxon>
    </lineage>
</organism>
<keyword evidence="2" id="KW-1185">Reference proteome</keyword>
<sequence length="711" mass="82391">MSKARVYKPSHLKMLFARSGNQCAMPECKNNLINEHNDTVVGKICHIEAANSKGPRYNANMSDEQRRDITNLILLCSDHHDEIDNKANVKVYTVKRLKDIKEAHEAKHGNYPYVIKKHHLDQLQQGLDELHENLDNTKKIVTQSQEVLDEVHKNTAECLERVEELATLLTNNGGANAQQEIDSYKAQFGMFDWLTGRQINTFAQIIKEHCDHVENKRKSFIFTQNLILAVFKLTKLGEIITSWNQNSKSPERLDHLQFIQCGIMAHGCLEQIPKDILEDVRLFKQIFIHPLYFNGYLRTFVLELQEAKALGIDLIEHYQQDAYLFENLTRIFSSLKRFLEINVEDIYPDKKAAHIVENLPQEFLLLTTSEGVSVRHLHECDKVFANLPAHPSFPIKDSQIVTSRGKTIIISFDARRCFYWDPEQDLVESTFFKTPAGEEIRDIFCDVSANGAINCFVQLERQLTQFVDFKQTQSVNLPKAFVLSRHQNGFVGLDRSALPKQPFLWFIDESFKLKQVLTCQQLYTIIVNSHEVQQWHKEKLAQPYTLLHWRNENYNPHVQSLNHLAKDVILIRTKVYFCSVLIFLKVSDGMYEVINIFRLHKAVSISVDATPHHDNIMLCCGYLNMNDNNVSCDFIELEDFRPINITSVQNRSSNITKISDVHQVQLANSNEVYLNEMNNKLIRYNCSDNTFVEYSFEHEELYKITLSTHPT</sequence>
<name>A0A1S1MTF3_9GAMM</name>
<gene>
    <name evidence="1" type="ORF">BET10_15270</name>
</gene>
<comment type="caution">
    <text evidence="1">The sequence shown here is derived from an EMBL/GenBank/DDBJ whole genome shotgun (WGS) entry which is preliminary data.</text>
</comment>
<proteinExistence type="predicted"/>
<protein>
    <submittedName>
        <fullName evidence="1">Uncharacterized protein</fullName>
    </submittedName>
</protein>
<dbReference type="EMBL" id="MKJU01000027">
    <property type="protein sequence ID" value="OHU90132.1"/>
    <property type="molecule type" value="Genomic_DNA"/>
</dbReference>
<reference evidence="1 2" key="1">
    <citation type="submission" date="2016-09" db="EMBL/GenBank/DDBJ databases">
        <title>Pseudoalteromonas amylolytica sp. nov., isolated from the surface seawater.</title>
        <authorList>
            <person name="Wu Y.-H."/>
            <person name="Cheng H."/>
            <person name="Jin X.-B."/>
            <person name="Wang C.-S."/>
            <person name="Xu X.-W."/>
        </authorList>
    </citation>
    <scope>NUCLEOTIDE SEQUENCE [LARGE SCALE GENOMIC DNA]</scope>
    <source>
        <strain evidence="1 2">JW1</strain>
    </source>
</reference>
<dbReference type="Proteomes" id="UP000179786">
    <property type="component" value="Unassembled WGS sequence"/>
</dbReference>